<dbReference type="OrthoDB" id="9809488at2"/>
<dbReference type="InterPro" id="IPR050570">
    <property type="entry name" value="Cell_wall_metabolism_enzyme"/>
</dbReference>
<dbReference type="PANTHER" id="PTHR21666:SF286">
    <property type="entry name" value="LIPOPROTEIN NLPD"/>
    <property type="match status" value="1"/>
</dbReference>
<accession>A0A497XM82</accession>
<keyword evidence="3" id="KW-1185">Reference proteome</keyword>
<dbReference type="InterPro" id="IPR011055">
    <property type="entry name" value="Dup_hybrid_motif"/>
</dbReference>
<dbReference type="GO" id="GO:0004222">
    <property type="term" value="F:metalloendopeptidase activity"/>
    <property type="evidence" value="ECO:0007669"/>
    <property type="project" value="TreeGrafter"/>
</dbReference>
<gene>
    <name evidence="2" type="ORF">BCF55_0258</name>
</gene>
<organism evidence="2 3">
    <name type="scientific">Hydrogenivirga caldilitoris</name>
    <dbReference type="NCBI Taxonomy" id="246264"/>
    <lineage>
        <taxon>Bacteria</taxon>
        <taxon>Pseudomonadati</taxon>
        <taxon>Aquificota</taxon>
        <taxon>Aquificia</taxon>
        <taxon>Aquificales</taxon>
        <taxon>Aquificaceae</taxon>
        <taxon>Hydrogenivirga</taxon>
    </lineage>
</organism>
<dbReference type="Proteomes" id="UP000267841">
    <property type="component" value="Unassembled WGS sequence"/>
</dbReference>
<dbReference type="InterPro" id="IPR016047">
    <property type="entry name" value="M23ase_b-sheet_dom"/>
</dbReference>
<dbReference type="Gene3D" id="2.70.70.10">
    <property type="entry name" value="Glucose Permease (Domain IIA)"/>
    <property type="match status" value="1"/>
</dbReference>
<dbReference type="CDD" id="cd12797">
    <property type="entry name" value="M23_peptidase"/>
    <property type="match status" value="1"/>
</dbReference>
<sequence length="181" mass="20211">MFSILMRKVLLLSLLFAVSGSFSKRSEMPILPPEPFSEEVPKDLRELVYIKTVEESKPDIWPVVGIVTSDYGWRKRGRAKEFHSGVDIGASYGSKVVATASGYVLFSGWVRGYGKTVVIYHGYGYVTLYAHMSSVVVERGENVSKNRVIGYVGSSGRTTGPHLHYEVIKYGIRQNPITYLP</sequence>
<dbReference type="Pfam" id="PF01551">
    <property type="entry name" value="Peptidase_M23"/>
    <property type="match status" value="1"/>
</dbReference>
<name>A0A497XM82_9AQUI</name>
<dbReference type="EMBL" id="RCCJ01000001">
    <property type="protein sequence ID" value="RLJ69997.1"/>
    <property type="molecule type" value="Genomic_DNA"/>
</dbReference>
<reference evidence="2 3" key="1">
    <citation type="submission" date="2018-10" db="EMBL/GenBank/DDBJ databases">
        <title>Genomic Encyclopedia of Archaeal and Bacterial Type Strains, Phase II (KMG-II): from individual species to whole genera.</title>
        <authorList>
            <person name="Goeker M."/>
        </authorList>
    </citation>
    <scope>NUCLEOTIDE SEQUENCE [LARGE SCALE GENOMIC DNA]</scope>
    <source>
        <strain evidence="2 3">DSM 16510</strain>
    </source>
</reference>
<feature type="domain" description="M23ase beta-sheet core" evidence="1">
    <location>
        <begin position="82"/>
        <end position="176"/>
    </location>
</feature>
<evidence type="ECO:0000313" key="3">
    <source>
        <dbReference type="Proteomes" id="UP000267841"/>
    </source>
</evidence>
<dbReference type="AlphaFoldDB" id="A0A497XM82"/>
<dbReference type="SUPFAM" id="SSF51261">
    <property type="entry name" value="Duplicated hybrid motif"/>
    <property type="match status" value="1"/>
</dbReference>
<evidence type="ECO:0000313" key="2">
    <source>
        <dbReference type="EMBL" id="RLJ69997.1"/>
    </source>
</evidence>
<proteinExistence type="predicted"/>
<comment type="caution">
    <text evidence="2">The sequence shown here is derived from an EMBL/GenBank/DDBJ whole genome shotgun (WGS) entry which is preliminary data.</text>
</comment>
<protein>
    <submittedName>
        <fullName evidence="2">Peptidase M23-like protein</fullName>
    </submittedName>
</protein>
<evidence type="ECO:0000259" key="1">
    <source>
        <dbReference type="Pfam" id="PF01551"/>
    </source>
</evidence>
<dbReference type="PANTHER" id="PTHR21666">
    <property type="entry name" value="PEPTIDASE-RELATED"/>
    <property type="match status" value="1"/>
</dbReference>